<dbReference type="RefSeq" id="WP_111468581.1">
    <property type="nucleotide sequence ID" value="NZ_QLIX01000002.1"/>
</dbReference>
<keyword evidence="18" id="KW-1185">Reference proteome</keyword>
<dbReference type="GO" id="GO:0008237">
    <property type="term" value="F:metallopeptidase activity"/>
    <property type="evidence" value="ECO:0007669"/>
    <property type="project" value="UniProtKB-UniRule"/>
</dbReference>
<dbReference type="Pfam" id="PF11940">
    <property type="entry name" value="DUF3458"/>
    <property type="match status" value="1"/>
</dbReference>
<dbReference type="Gene3D" id="2.60.40.1840">
    <property type="match status" value="1"/>
</dbReference>
<comment type="similarity">
    <text evidence="3">Belongs to the peptidase M1 family.</text>
</comment>
<evidence type="ECO:0000256" key="7">
    <source>
        <dbReference type="ARBA" id="ARBA00022670"/>
    </source>
</evidence>
<evidence type="ECO:0000256" key="9">
    <source>
        <dbReference type="ARBA" id="ARBA00022801"/>
    </source>
</evidence>
<dbReference type="InterPro" id="IPR042097">
    <property type="entry name" value="Aminopeptidase_N-like_N_sf"/>
</dbReference>
<dbReference type="InterPro" id="IPR037144">
    <property type="entry name" value="Peptidase_M1_pepN_C_sf"/>
</dbReference>
<evidence type="ECO:0000259" key="15">
    <source>
        <dbReference type="Pfam" id="PF17432"/>
    </source>
</evidence>
<feature type="domain" description="Peptidase M1 membrane alanine aminopeptidase" evidence="13">
    <location>
        <begin position="232"/>
        <end position="444"/>
    </location>
</feature>
<dbReference type="SUPFAM" id="SSF63737">
    <property type="entry name" value="Leukotriene A4 hydrolase N-terminal domain"/>
    <property type="match status" value="1"/>
</dbReference>
<dbReference type="CDD" id="cd09600">
    <property type="entry name" value="M1_APN"/>
    <property type="match status" value="1"/>
</dbReference>
<dbReference type="Pfam" id="PF01433">
    <property type="entry name" value="Peptidase_M1"/>
    <property type="match status" value="1"/>
</dbReference>
<keyword evidence="9" id="KW-0378">Hydrolase</keyword>
<dbReference type="InterPro" id="IPR038438">
    <property type="entry name" value="PepN_Ig-like_sf"/>
</dbReference>
<evidence type="ECO:0000256" key="5">
    <source>
        <dbReference type="ARBA" id="ARBA00015611"/>
    </source>
</evidence>
<keyword evidence="8" id="KW-0479">Metal-binding</keyword>
<dbReference type="NCBIfam" id="TIGR02414">
    <property type="entry name" value="pepN_proteo"/>
    <property type="match status" value="1"/>
</dbReference>
<dbReference type="InterPro" id="IPR035414">
    <property type="entry name" value="Peptidase_M1_pepN_Ig-like"/>
</dbReference>
<evidence type="ECO:0000256" key="3">
    <source>
        <dbReference type="ARBA" id="ARBA00010136"/>
    </source>
</evidence>
<evidence type="ECO:0000256" key="2">
    <source>
        <dbReference type="ARBA" id="ARBA00001947"/>
    </source>
</evidence>
<dbReference type="FunFam" id="3.30.2010.30:FF:000002">
    <property type="entry name" value="Putative aminopeptidase N"/>
    <property type="match status" value="1"/>
</dbReference>
<name>A0A327MCX0_9PROT</name>
<dbReference type="GO" id="GO:0006508">
    <property type="term" value="P:proteolysis"/>
    <property type="evidence" value="ECO:0007669"/>
    <property type="project" value="UniProtKB-UniRule"/>
</dbReference>
<dbReference type="FunFam" id="2.60.40.1840:FF:000001">
    <property type="entry name" value="Aminopeptidase N"/>
    <property type="match status" value="1"/>
</dbReference>
<comment type="catalytic activity">
    <reaction evidence="1">
        <text>Release of an N-terminal amino acid, Xaa-|-Yaa- from a peptide, amide or arylamide. Xaa is preferably Ala, but may be most amino acids including Pro (slow action). When a terminal hydrophobic residue is followed by a prolyl residue, the two may be released as an intact Xaa-Pro dipeptide.</text>
        <dbReference type="EC" id="3.4.11.2"/>
    </reaction>
</comment>
<dbReference type="InterPro" id="IPR014782">
    <property type="entry name" value="Peptidase_M1_dom"/>
</dbReference>
<comment type="caution">
    <text evidence="17">The sequence shown here is derived from an EMBL/GenBank/DDBJ whole genome shotgun (WGS) entry which is preliminary data.</text>
</comment>
<dbReference type="GO" id="GO:0016285">
    <property type="term" value="F:alanyl aminopeptidase activity"/>
    <property type="evidence" value="ECO:0007669"/>
    <property type="project" value="UniProtKB-EC"/>
</dbReference>
<dbReference type="EC" id="3.4.11.2" evidence="4 12"/>
<evidence type="ECO:0000256" key="10">
    <source>
        <dbReference type="ARBA" id="ARBA00022833"/>
    </source>
</evidence>
<dbReference type="InterPro" id="IPR045357">
    <property type="entry name" value="Aminopeptidase_N-like_N"/>
</dbReference>
<evidence type="ECO:0000256" key="6">
    <source>
        <dbReference type="ARBA" id="ARBA00022438"/>
    </source>
</evidence>
<comment type="cofactor">
    <cofactor evidence="2">
        <name>Zn(2+)</name>
        <dbReference type="ChEBI" id="CHEBI:29105"/>
    </cofactor>
</comment>
<dbReference type="PRINTS" id="PR00756">
    <property type="entry name" value="ALADIPTASE"/>
</dbReference>
<feature type="domain" description="Peptidase M1 alanyl aminopeptidase Ig-like fold" evidence="14">
    <location>
        <begin position="450"/>
        <end position="553"/>
    </location>
</feature>
<keyword evidence="10" id="KW-0862">Zinc</keyword>
<dbReference type="Gene3D" id="1.10.390.10">
    <property type="entry name" value="Neutral Protease Domain 2"/>
    <property type="match status" value="1"/>
</dbReference>
<dbReference type="InterPro" id="IPR001930">
    <property type="entry name" value="Peptidase_M1"/>
</dbReference>
<evidence type="ECO:0000256" key="4">
    <source>
        <dbReference type="ARBA" id="ARBA00012564"/>
    </source>
</evidence>
<evidence type="ECO:0000259" key="14">
    <source>
        <dbReference type="Pfam" id="PF11940"/>
    </source>
</evidence>
<dbReference type="Gene3D" id="1.25.50.10">
    <property type="entry name" value="Peptidase M1, alanyl aminopeptidase, C-terminal domain"/>
    <property type="match status" value="1"/>
</dbReference>
<dbReference type="PANTHER" id="PTHR46322:SF1">
    <property type="entry name" value="PUROMYCIN-SENSITIVE AMINOPEPTIDASE"/>
    <property type="match status" value="1"/>
</dbReference>
<evidence type="ECO:0000256" key="8">
    <source>
        <dbReference type="ARBA" id="ARBA00022723"/>
    </source>
</evidence>
<gene>
    <name evidence="17" type="ORF">DOO78_04820</name>
</gene>
<dbReference type="SUPFAM" id="SSF55486">
    <property type="entry name" value="Metalloproteases ('zincins'), catalytic domain"/>
    <property type="match status" value="1"/>
</dbReference>
<feature type="domain" description="Peptidase M1 alanyl aminopeptidase C-terminal" evidence="15">
    <location>
        <begin position="558"/>
        <end position="876"/>
    </location>
</feature>
<dbReference type="Pfam" id="PF17432">
    <property type="entry name" value="DUF3458_C"/>
    <property type="match status" value="1"/>
</dbReference>
<accession>A0A327MCX0</accession>
<dbReference type="OrthoDB" id="100605at2"/>
<keyword evidence="7" id="KW-0645">Protease</keyword>
<feature type="domain" description="Aminopeptidase N-like N-terminal" evidence="16">
    <location>
        <begin position="109"/>
        <end position="192"/>
    </location>
</feature>
<organism evidence="17 18">
    <name type="scientific">Roseicella frigidaeris</name>
    <dbReference type="NCBI Taxonomy" id="2230885"/>
    <lineage>
        <taxon>Bacteria</taxon>
        <taxon>Pseudomonadati</taxon>
        <taxon>Pseudomonadota</taxon>
        <taxon>Alphaproteobacteria</taxon>
        <taxon>Acetobacterales</taxon>
        <taxon>Roseomonadaceae</taxon>
        <taxon>Roseicella</taxon>
    </lineage>
</organism>
<keyword evidence="11" id="KW-0482">Metalloprotease</keyword>
<dbReference type="InterPro" id="IPR027268">
    <property type="entry name" value="Peptidase_M4/M1_CTD_sf"/>
</dbReference>
<dbReference type="InterPro" id="IPR024601">
    <property type="entry name" value="Peptidase_M1_pepN_C"/>
</dbReference>
<evidence type="ECO:0000259" key="16">
    <source>
        <dbReference type="Pfam" id="PF17900"/>
    </source>
</evidence>
<evidence type="ECO:0000313" key="18">
    <source>
        <dbReference type="Proteomes" id="UP000249065"/>
    </source>
</evidence>
<evidence type="ECO:0000256" key="11">
    <source>
        <dbReference type="ARBA" id="ARBA00023049"/>
    </source>
</evidence>
<sequence>MKTDTPVTIRRGDYAPPAYLVDEVALEFRLDPAATLVRARLALRRNPAAAPDAPLRLDGEGLQLVEARLDGAVLPPDRCRIGEDGALTLLDPPAAGVLETLVRIAPESNTALSGLYTSGGNYYTQCEAEGFRRITFFPDRPDVMSRYEVTITADRTLCPVLLSNGNPAGSGLGDGNTHWARWVDPHPKPSYLFALVAGDLVNVADRFTTRSGREVALNIWVRRGDEDRCGHAMDSLKRSMAWDEQVFGLEYDLDVFNIAAVSDFNMGAMENKGLNVFNTKYVLASPESATDGDWQGIETVVAHEYFHNWTGNRVTCRDWFQLSLKEGLTVFRDQEFSADMGSRAVKRIRDVRGLRAAQFPEDAGPMAHPVRPDSYIEIDNFYTPTVYQKGAEVVRLIHTRIGPAAFRRGMDLYIARNDNQAVTIEDFVAAMQEASGIDLSAFMGWYDQAGTPELAAEDRYDPEARRYTLTLRQSTPPTPGQPAKRPLPIPVAMGLLGPDGAALPTRLAGENAAQSGTRTLLLEAAEQSFTFEDVPAPPVPSLLRSFSAPVRLQGVPREQLRFLAVHDSDPFVRWESGQQYAASVMLEMVAAAQRGEAPGFDPALAEAVANTLAAAEADPAFAAEALSLPGEGFLADQMAVADPVAIHRVRQGLRAEIGRRCGPALRAAYGSLAETGPYRIDGRSIGRRALRNACLGYLVAAGDAALAKAQFDAATNMTDSLAALSLLADAATPAREEALAAFHARWRGDALVLDKWFSIQAMADRPDAIEAMRQLYAHPDFDLRNPNRARALIGAFAAGNPAHFHAESGEGYRFLADAVIALDPINGSIAARLIGPLGQWRRQAPSRGALMRRELQRVLDTPNLSKGTFEKASKALL</sequence>
<evidence type="ECO:0000256" key="1">
    <source>
        <dbReference type="ARBA" id="ARBA00000098"/>
    </source>
</evidence>
<dbReference type="Pfam" id="PF17900">
    <property type="entry name" value="Peptidase_M1_N"/>
    <property type="match status" value="1"/>
</dbReference>
<dbReference type="GO" id="GO:0008270">
    <property type="term" value="F:zinc ion binding"/>
    <property type="evidence" value="ECO:0007669"/>
    <property type="project" value="InterPro"/>
</dbReference>
<evidence type="ECO:0000313" key="17">
    <source>
        <dbReference type="EMBL" id="RAI60395.1"/>
    </source>
</evidence>
<keyword evidence="6 17" id="KW-0031">Aminopeptidase</keyword>
<dbReference type="InterPro" id="IPR012779">
    <property type="entry name" value="Peptidase_M1_pepN"/>
</dbReference>
<dbReference type="Gene3D" id="3.30.2010.30">
    <property type="match status" value="1"/>
</dbReference>
<dbReference type="Proteomes" id="UP000249065">
    <property type="component" value="Unassembled WGS sequence"/>
</dbReference>
<dbReference type="Gene3D" id="2.60.40.1730">
    <property type="entry name" value="tricorn interacting facor f3 domain"/>
    <property type="match status" value="1"/>
</dbReference>
<evidence type="ECO:0000259" key="13">
    <source>
        <dbReference type="Pfam" id="PF01433"/>
    </source>
</evidence>
<dbReference type="EMBL" id="QLIX01000002">
    <property type="protein sequence ID" value="RAI60395.1"/>
    <property type="molecule type" value="Genomic_DNA"/>
</dbReference>
<reference evidence="18" key="1">
    <citation type="submission" date="2018-06" db="EMBL/GenBank/DDBJ databases">
        <authorList>
            <person name="Khan S.A."/>
        </authorList>
    </citation>
    <scope>NUCLEOTIDE SEQUENCE [LARGE SCALE GENOMIC DNA]</scope>
    <source>
        <strain evidence="18">DB-1506</strain>
    </source>
</reference>
<dbReference type="PANTHER" id="PTHR46322">
    <property type="entry name" value="PUROMYCIN-SENSITIVE AMINOPEPTIDASE"/>
    <property type="match status" value="1"/>
</dbReference>
<dbReference type="AlphaFoldDB" id="A0A327MCX0"/>
<protein>
    <recommendedName>
        <fullName evidence="5 12">Aminopeptidase N</fullName>
        <ecNumber evidence="4 12">3.4.11.2</ecNumber>
    </recommendedName>
</protein>
<proteinExistence type="inferred from homology"/>
<evidence type="ECO:0000256" key="12">
    <source>
        <dbReference type="NCBIfam" id="TIGR02414"/>
    </source>
</evidence>